<dbReference type="Proteomes" id="UP000028252">
    <property type="component" value="Unassembled WGS sequence"/>
</dbReference>
<dbReference type="OrthoDB" id="5348860at2"/>
<dbReference type="PATRIC" id="fig|1232683.4.peg.3674"/>
<dbReference type="PANTHER" id="PTHR35535">
    <property type="entry name" value="HEAT SHOCK PROTEIN HSLJ"/>
    <property type="match status" value="1"/>
</dbReference>
<dbReference type="AlphaFoldDB" id="A0A081FU67"/>
<dbReference type="STRING" id="1232683.ADIMK_3733"/>
<organism evidence="3 4">
    <name type="scientific">Marinobacterium lacunae</name>
    <dbReference type="NCBI Taxonomy" id="1232683"/>
    <lineage>
        <taxon>Bacteria</taxon>
        <taxon>Pseudomonadati</taxon>
        <taxon>Pseudomonadota</taxon>
        <taxon>Gammaproteobacteria</taxon>
        <taxon>Oceanospirillales</taxon>
        <taxon>Oceanospirillaceae</taxon>
        <taxon>Marinobacterium</taxon>
    </lineage>
</organism>
<dbReference type="PROSITE" id="PS51257">
    <property type="entry name" value="PROKAR_LIPOPROTEIN"/>
    <property type="match status" value="1"/>
</dbReference>
<proteinExistence type="predicted"/>
<evidence type="ECO:0000259" key="2">
    <source>
        <dbReference type="Pfam" id="PF03724"/>
    </source>
</evidence>
<dbReference type="eggNOG" id="COG3187">
    <property type="taxonomic scope" value="Bacteria"/>
</dbReference>
<gene>
    <name evidence="3" type="ORF">ADIMK_3733</name>
</gene>
<name>A0A081FU67_9GAMM</name>
<dbReference type="EMBL" id="JMQN01000057">
    <property type="protein sequence ID" value="KEA62072.1"/>
    <property type="molecule type" value="Genomic_DNA"/>
</dbReference>
<feature type="signal peptide" evidence="1">
    <location>
        <begin position="1"/>
        <end position="20"/>
    </location>
</feature>
<dbReference type="InterPro" id="IPR038670">
    <property type="entry name" value="HslJ-like_sf"/>
</dbReference>
<dbReference type="InterPro" id="IPR053147">
    <property type="entry name" value="Hsp_HslJ-like"/>
</dbReference>
<accession>A0A081FU67</accession>
<feature type="chain" id="PRO_5001757384" description="DUF306 domain-containing protein" evidence="1">
    <location>
        <begin position="21"/>
        <end position="169"/>
    </location>
</feature>
<protein>
    <recommendedName>
        <fullName evidence="2">DUF306 domain-containing protein</fullName>
    </recommendedName>
</protein>
<reference evidence="3 4" key="1">
    <citation type="submission" date="2014-04" db="EMBL/GenBank/DDBJ databases">
        <title>Marinobacterium kochiensis sp. nov., isolated from sediment sample collected from Kochi backwaters in Kerala, India.</title>
        <authorList>
            <person name="Singh A."/>
            <person name="Pinnaka A.K."/>
        </authorList>
    </citation>
    <scope>NUCLEOTIDE SEQUENCE [LARGE SCALE GENOMIC DNA]</scope>
    <source>
        <strain evidence="3 4">AK27</strain>
    </source>
</reference>
<evidence type="ECO:0000313" key="4">
    <source>
        <dbReference type="Proteomes" id="UP000028252"/>
    </source>
</evidence>
<dbReference type="PANTHER" id="PTHR35535:SF1">
    <property type="entry name" value="HEAT SHOCK PROTEIN HSLJ"/>
    <property type="match status" value="1"/>
</dbReference>
<evidence type="ECO:0000256" key="1">
    <source>
        <dbReference type="SAM" id="SignalP"/>
    </source>
</evidence>
<keyword evidence="1" id="KW-0732">Signal</keyword>
<dbReference type="InterPro" id="IPR005184">
    <property type="entry name" value="DUF306_Meta_HslJ"/>
</dbReference>
<keyword evidence="4" id="KW-1185">Reference proteome</keyword>
<dbReference type="Pfam" id="PF03724">
    <property type="entry name" value="META"/>
    <property type="match status" value="1"/>
</dbReference>
<sequence length="169" mass="18075">MNIRMMLACLSFPLVGALSACSTTTVSSFHPSASEGEPVESPEQLEGGWVVYSIGEREVEGRYSPRIAFGKPQRVGGMAGCNRFLGDYELGADGRLSFGDMKLTRRICADPIMLQESLLLNRLRGVMSGVVTAEGELLLFGGQGTAPIRMRPEAMNEIGNASKAGDSRG</sequence>
<dbReference type="RefSeq" id="WP_051693112.1">
    <property type="nucleotide sequence ID" value="NZ_JMQN01000057.1"/>
</dbReference>
<feature type="domain" description="DUF306" evidence="2">
    <location>
        <begin position="43"/>
        <end position="145"/>
    </location>
</feature>
<evidence type="ECO:0000313" key="3">
    <source>
        <dbReference type="EMBL" id="KEA62072.1"/>
    </source>
</evidence>
<dbReference type="Gene3D" id="2.40.128.270">
    <property type="match status" value="1"/>
</dbReference>
<comment type="caution">
    <text evidence="3">The sequence shown here is derived from an EMBL/GenBank/DDBJ whole genome shotgun (WGS) entry which is preliminary data.</text>
</comment>